<organism evidence="2 3">
    <name type="scientific">Apophysomyces ossiformis</name>
    <dbReference type="NCBI Taxonomy" id="679940"/>
    <lineage>
        <taxon>Eukaryota</taxon>
        <taxon>Fungi</taxon>
        <taxon>Fungi incertae sedis</taxon>
        <taxon>Mucoromycota</taxon>
        <taxon>Mucoromycotina</taxon>
        <taxon>Mucoromycetes</taxon>
        <taxon>Mucorales</taxon>
        <taxon>Mucorineae</taxon>
        <taxon>Mucoraceae</taxon>
        <taxon>Apophysomyces</taxon>
    </lineage>
</organism>
<dbReference type="Proteomes" id="UP000605846">
    <property type="component" value="Unassembled WGS sequence"/>
</dbReference>
<dbReference type="GO" id="GO:0006777">
    <property type="term" value="P:Mo-molybdopterin cofactor biosynthetic process"/>
    <property type="evidence" value="ECO:0007669"/>
    <property type="project" value="InterPro"/>
</dbReference>
<reference evidence="2" key="1">
    <citation type="submission" date="2020-01" db="EMBL/GenBank/DDBJ databases">
        <title>Genome Sequencing of Three Apophysomyces-Like Fungal Strains Confirms a Novel Fungal Genus in the Mucoromycota with divergent Burkholderia-like Endosymbiotic Bacteria.</title>
        <authorList>
            <person name="Stajich J.E."/>
            <person name="Macias A.M."/>
            <person name="Carter-House D."/>
            <person name="Lovett B."/>
            <person name="Kasson L.R."/>
            <person name="Berry K."/>
            <person name="Grigoriev I."/>
            <person name="Chang Y."/>
            <person name="Spatafora J."/>
            <person name="Kasson M.T."/>
        </authorList>
    </citation>
    <scope>NUCLEOTIDE SEQUENCE</scope>
    <source>
        <strain evidence="2">NRRL A-21654</strain>
    </source>
</reference>
<dbReference type="InterPro" id="IPR010038">
    <property type="entry name" value="MoaD_arc-typ"/>
</dbReference>
<dbReference type="NCBIfam" id="TIGR01687">
    <property type="entry name" value="moaD_arch"/>
    <property type="match status" value="1"/>
</dbReference>
<evidence type="ECO:0000256" key="1">
    <source>
        <dbReference type="ARBA" id="ARBA00022741"/>
    </source>
</evidence>
<dbReference type="PANTHER" id="PTHR33359">
    <property type="entry name" value="MOLYBDOPTERIN SYNTHASE SULFUR CARRIER SUBUNIT"/>
    <property type="match status" value="1"/>
</dbReference>
<comment type="caution">
    <text evidence="2">The sequence shown here is derived from an EMBL/GenBank/DDBJ whole genome shotgun (WGS) entry which is preliminary data.</text>
</comment>
<dbReference type="AlphaFoldDB" id="A0A8H7BR24"/>
<dbReference type="SUPFAM" id="SSF54285">
    <property type="entry name" value="MoaD/ThiS"/>
    <property type="match status" value="1"/>
</dbReference>
<dbReference type="CDD" id="cd00754">
    <property type="entry name" value="Ubl_MoaD"/>
    <property type="match status" value="1"/>
</dbReference>
<proteinExistence type="predicted"/>
<sequence length="108" mass="11798">MTDHKSAKITATSIFCMCVLLRPQITVLYFAAVRDITGISSETFELAEGETLQTLTTRLIQKYGEPIKVILNTAMYALDMDYVSKEDEAITPLKAGQEVAIIPPVSGG</sequence>
<dbReference type="NCBIfam" id="TIGR01682">
    <property type="entry name" value="moaD"/>
    <property type="match status" value="1"/>
</dbReference>
<accession>A0A8H7BR24</accession>
<dbReference type="InterPro" id="IPR044672">
    <property type="entry name" value="MOCS2A"/>
</dbReference>
<dbReference type="OrthoDB" id="5595860at2759"/>
<dbReference type="PANTHER" id="PTHR33359:SF1">
    <property type="entry name" value="MOLYBDOPTERIN SYNTHASE SULFUR CARRIER SUBUNIT"/>
    <property type="match status" value="1"/>
</dbReference>
<dbReference type="Pfam" id="PF02597">
    <property type="entry name" value="ThiS"/>
    <property type="match status" value="1"/>
</dbReference>
<keyword evidence="3" id="KW-1185">Reference proteome</keyword>
<evidence type="ECO:0000313" key="2">
    <source>
        <dbReference type="EMBL" id="KAF7722145.1"/>
    </source>
</evidence>
<dbReference type="UniPathway" id="UPA00344"/>
<dbReference type="InterPro" id="IPR003749">
    <property type="entry name" value="ThiS/MoaD-like"/>
</dbReference>
<evidence type="ECO:0008006" key="4">
    <source>
        <dbReference type="Google" id="ProtNLM"/>
    </source>
</evidence>
<keyword evidence="1" id="KW-0547">Nucleotide-binding</keyword>
<protein>
    <recommendedName>
        <fullName evidence="4">Molybdopterin synthase sulfur carrier subunit</fullName>
    </recommendedName>
</protein>
<dbReference type="InterPro" id="IPR012675">
    <property type="entry name" value="Beta-grasp_dom_sf"/>
</dbReference>
<dbReference type="Gene3D" id="3.10.20.30">
    <property type="match status" value="1"/>
</dbReference>
<evidence type="ECO:0000313" key="3">
    <source>
        <dbReference type="Proteomes" id="UP000605846"/>
    </source>
</evidence>
<name>A0A8H7BR24_9FUNG</name>
<gene>
    <name evidence="2" type="ORF">EC973_003658</name>
</gene>
<dbReference type="InterPro" id="IPR016155">
    <property type="entry name" value="Mopterin_synth/thiamin_S_b"/>
</dbReference>
<dbReference type="GO" id="GO:0000166">
    <property type="term" value="F:nucleotide binding"/>
    <property type="evidence" value="ECO:0007669"/>
    <property type="project" value="UniProtKB-KW"/>
</dbReference>
<dbReference type="GO" id="GO:1990133">
    <property type="term" value="C:molybdopterin adenylyltransferase complex"/>
    <property type="evidence" value="ECO:0007669"/>
    <property type="project" value="TreeGrafter"/>
</dbReference>
<dbReference type="EMBL" id="JABAYA010000211">
    <property type="protein sequence ID" value="KAF7722145.1"/>
    <property type="molecule type" value="Genomic_DNA"/>
</dbReference>